<evidence type="ECO:0000313" key="4">
    <source>
        <dbReference type="Proteomes" id="UP000184440"/>
    </source>
</evidence>
<feature type="transmembrane region" description="Helical" evidence="2">
    <location>
        <begin position="69"/>
        <end position="90"/>
    </location>
</feature>
<feature type="transmembrane region" description="Helical" evidence="2">
    <location>
        <begin position="45"/>
        <end position="63"/>
    </location>
</feature>
<gene>
    <name evidence="3" type="ORF">SAMN05443668_101106</name>
</gene>
<evidence type="ECO:0000256" key="2">
    <source>
        <dbReference type="SAM" id="Phobius"/>
    </source>
</evidence>
<feature type="compositionally biased region" description="Low complexity" evidence="1">
    <location>
        <begin position="116"/>
        <end position="131"/>
    </location>
</feature>
<proteinExistence type="predicted"/>
<keyword evidence="4" id="KW-1185">Reference proteome</keyword>
<dbReference type="STRING" id="134849.SAMN05443668_101106"/>
<keyword evidence="2" id="KW-1133">Transmembrane helix</keyword>
<accession>A0A1M7H8H9</accession>
<dbReference type="AlphaFoldDB" id="A0A1M7H8H9"/>
<sequence>MMTDADHDKRSPEVAPAIPESDAATSERNRWEEARNVPTVDPWQVTSYLISGVTLWGLIGWAAASWLDIPALIGVGFVIGGVLGIWLTYIRYGRPQSGPSTSMRPAQPDLPTPDLPRASAPSSSQDAQSAQRAERPSGPPSSSDPTAEEEKP</sequence>
<organism evidence="3 4">
    <name type="scientific">Cryptosporangium aurantiacum</name>
    <dbReference type="NCBI Taxonomy" id="134849"/>
    <lineage>
        <taxon>Bacteria</taxon>
        <taxon>Bacillati</taxon>
        <taxon>Actinomycetota</taxon>
        <taxon>Actinomycetes</taxon>
        <taxon>Cryptosporangiales</taxon>
        <taxon>Cryptosporangiaceae</taxon>
        <taxon>Cryptosporangium</taxon>
    </lineage>
</organism>
<feature type="region of interest" description="Disordered" evidence="1">
    <location>
        <begin position="96"/>
        <end position="152"/>
    </location>
</feature>
<feature type="compositionally biased region" description="Basic and acidic residues" evidence="1">
    <location>
        <begin position="1"/>
        <end position="12"/>
    </location>
</feature>
<keyword evidence="2" id="KW-0472">Membrane</keyword>
<reference evidence="3 4" key="1">
    <citation type="submission" date="2016-11" db="EMBL/GenBank/DDBJ databases">
        <authorList>
            <person name="Jaros S."/>
            <person name="Januszkiewicz K."/>
            <person name="Wedrychowicz H."/>
        </authorList>
    </citation>
    <scope>NUCLEOTIDE SEQUENCE [LARGE SCALE GENOMIC DNA]</scope>
    <source>
        <strain evidence="3 4">DSM 46144</strain>
    </source>
</reference>
<protein>
    <submittedName>
        <fullName evidence="3">Uncharacterized protein</fullName>
    </submittedName>
</protein>
<feature type="region of interest" description="Disordered" evidence="1">
    <location>
        <begin position="1"/>
        <end position="33"/>
    </location>
</feature>
<dbReference type="EMBL" id="FRCS01000001">
    <property type="protein sequence ID" value="SHM24872.1"/>
    <property type="molecule type" value="Genomic_DNA"/>
</dbReference>
<keyword evidence="2" id="KW-0812">Transmembrane</keyword>
<evidence type="ECO:0000313" key="3">
    <source>
        <dbReference type="EMBL" id="SHM24872.1"/>
    </source>
</evidence>
<dbReference type="Proteomes" id="UP000184440">
    <property type="component" value="Unassembled WGS sequence"/>
</dbReference>
<name>A0A1M7H8H9_9ACTN</name>
<evidence type="ECO:0000256" key="1">
    <source>
        <dbReference type="SAM" id="MobiDB-lite"/>
    </source>
</evidence>